<keyword evidence="1" id="KW-0812">Transmembrane</keyword>
<name>A0A1J5PW29_9ZZZZ</name>
<proteinExistence type="predicted"/>
<comment type="caution">
    <text evidence="2">The sequence shown here is derived from an EMBL/GenBank/DDBJ whole genome shotgun (WGS) entry which is preliminary data.</text>
</comment>
<organism evidence="2">
    <name type="scientific">mine drainage metagenome</name>
    <dbReference type="NCBI Taxonomy" id="410659"/>
    <lineage>
        <taxon>unclassified sequences</taxon>
        <taxon>metagenomes</taxon>
        <taxon>ecological metagenomes</taxon>
    </lineage>
</organism>
<evidence type="ECO:0000313" key="2">
    <source>
        <dbReference type="EMBL" id="OIQ75681.1"/>
    </source>
</evidence>
<evidence type="ECO:0000256" key="1">
    <source>
        <dbReference type="SAM" id="Phobius"/>
    </source>
</evidence>
<feature type="transmembrane region" description="Helical" evidence="1">
    <location>
        <begin position="31"/>
        <end position="55"/>
    </location>
</feature>
<dbReference type="AlphaFoldDB" id="A0A1J5PW29"/>
<accession>A0A1J5PW29</accession>
<keyword evidence="1" id="KW-0472">Membrane</keyword>
<keyword evidence="1" id="KW-1133">Transmembrane helix</keyword>
<feature type="transmembrane region" description="Helical" evidence="1">
    <location>
        <begin position="7"/>
        <end position="25"/>
    </location>
</feature>
<reference evidence="2" key="1">
    <citation type="submission" date="2016-10" db="EMBL/GenBank/DDBJ databases">
        <title>Sequence of Gallionella enrichment culture.</title>
        <authorList>
            <person name="Poehlein A."/>
            <person name="Muehling M."/>
            <person name="Daniel R."/>
        </authorList>
    </citation>
    <scope>NUCLEOTIDE SEQUENCE</scope>
</reference>
<sequence length="116" mass="11990">MRSLSLLARAELAVWGGGAVALGWLEVSGRYVLLLSVGVGVVAFAVLPVAVRLLALVDRSTDPGLTARDLWQLAVHDRVPPVDAPGVGVRPLTGPVAEGSVVVPYVPGDPPYLAGF</sequence>
<gene>
    <name evidence="2" type="ORF">GALL_426470</name>
</gene>
<protein>
    <submittedName>
        <fullName evidence="2">Uncharacterized protein</fullName>
    </submittedName>
</protein>
<dbReference type="EMBL" id="MLJW01002088">
    <property type="protein sequence ID" value="OIQ75681.1"/>
    <property type="molecule type" value="Genomic_DNA"/>
</dbReference>